<evidence type="ECO:0000313" key="1">
    <source>
        <dbReference type="EMBL" id="ABM37571.1"/>
    </source>
</evidence>
<gene>
    <name evidence="1" type="ordered locus">Pnap_2263</name>
</gene>
<proteinExistence type="predicted"/>
<accession>A1VPJ3</accession>
<keyword evidence="2" id="KW-1185">Reference proteome</keyword>
<dbReference type="OrthoDB" id="9857645at2"/>
<dbReference type="KEGG" id="pna:Pnap_2263"/>
<name>A1VPJ3_POLNA</name>
<reference evidence="2" key="1">
    <citation type="journal article" date="2009" name="Environ. Microbiol.">
        <title>The genome of Polaromonas naphthalenivorans strain CJ2, isolated from coal tar-contaminated sediment, reveals physiological and metabolic versatility and evolution through extensive horizontal gene transfer.</title>
        <authorList>
            <person name="Yagi J.M."/>
            <person name="Sims D."/>
            <person name="Brettin T."/>
            <person name="Bruce D."/>
            <person name="Madsen E.L."/>
        </authorList>
    </citation>
    <scope>NUCLEOTIDE SEQUENCE [LARGE SCALE GENOMIC DNA]</scope>
    <source>
        <strain evidence="2">CJ2</strain>
    </source>
</reference>
<dbReference type="AlphaFoldDB" id="A1VPJ3"/>
<organism evidence="1 2">
    <name type="scientific">Polaromonas naphthalenivorans (strain CJ2)</name>
    <dbReference type="NCBI Taxonomy" id="365044"/>
    <lineage>
        <taxon>Bacteria</taxon>
        <taxon>Pseudomonadati</taxon>
        <taxon>Pseudomonadota</taxon>
        <taxon>Betaproteobacteria</taxon>
        <taxon>Burkholderiales</taxon>
        <taxon>Comamonadaceae</taxon>
        <taxon>Polaromonas</taxon>
    </lineage>
</organism>
<sequence>MDAALNNQVIKLKCRYCTAPLAERIASLKGNPKFACSPCETAVQSYADLLRAELARIDQALADHRQKLDDALWKDWRALTGQSS</sequence>
<protein>
    <submittedName>
        <fullName evidence="1">Uncharacterized protein</fullName>
    </submittedName>
</protein>
<dbReference type="EMBL" id="CP000529">
    <property type="protein sequence ID" value="ABM37571.1"/>
    <property type="molecule type" value="Genomic_DNA"/>
</dbReference>
<dbReference type="Proteomes" id="UP000000644">
    <property type="component" value="Chromosome"/>
</dbReference>
<dbReference type="HOGENOM" id="CLU_2524694_0_0_4"/>
<dbReference type="STRING" id="365044.Pnap_2263"/>
<dbReference type="RefSeq" id="WP_011801649.1">
    <property type="nucleotide sequence ID" value="NC_008781.1"/>
</dbReference>
<evidence type="ECO:0000313" key="2">
    <source>
        <dbReference type="Proteomes" id="UP000000644"/>
    </source>
</evidence>